<feature type="region of interest" description="Disordered" evidence="1">
    <location>
        <begin position="381"/>
        <end position="416"/>
    </location>
</feature>
<evidence type="ECO:0000313" key="4">
    <source>
        <dbReference type="EMBL" id="KAK3898153.1"/>
    </source>
</evidence>
<evidence type="ECO:0000313" key="5">
    <source>
        <dbReference type="Proteomes" id="UP001303889"/>
    </source>
</evidence>
<gene>
    <name evidence="4" type="ORF">C8A05DRAFT_47447</name>
</gene>
<keyword evidence="2" id="KW-0472">Membrane</keyword>
<organism evidence="4 5">
    <name type="scientific">Staphylotrichum tortipilum</name>
    <dbReference type="NCBI Taxonomy" id="2831512"/>
    <lineage>
        <taxon>Eukaryota</taxon>
        <taxon>Fungi</taxon>
        <taxon>Dikarya</taxon>
        <taxon>Ascomycota</taxon>
        <taxon>Pezizomycotina</taxon>
        <taxon>Sordariomycetes</taxon>
        <taxon>Sordariomycetidae</taxon>
        <taxon>Sordariales</taxon>
        <taxon>Chaetomiaceae</taxon>
        <taxon>Staphylotrichum</taxon>
    </lineage>
</organism>
<feature type="region of interest" description="Disordered" evidence="1">
    <location>
        <begin position="469"/>
        <end position="551"/>
    </location>
</feature>
<evidence type="ECO:0000256" key="1">
    <source>
        <dbReference type="SAM" id="MobiDB-lite"/>
    </source>
</evidence>
<reference evidence="4" key="2">
    <citation type="submission" date="2023-05" db="EMBL/GenBank/DDBJ databases">
        <authorList>
            <consortium name="Lawrence Berkeley National Laboratory"/>
            <person name="Steindorff A."/>
            <person name="Hensen N."/>
            <person name="Bonometti L."/>
            <person name="Westerberg I."/>
            <person name="Brannstrom I.O."/>
            <person name="Guillou S."/>
            <person name="Cros-Aarteil S."/>
            <person name="Calhoun S."/>
            <person name="Haridas S."/>
            <person name="Kuo A."/>
            <person name="Mondo S."/>
            <person name="Pangilinan J."/>
            <person name="Riley R."/>
            <person name="Labutti K."/>
            <person name="Andreopoulos B."/>
            <person name="Lipzen A."/>
            <person name="Chen C."/>
            <person name="Yanf M."/>
            <person name="Daum C."/>
            <person name="Ng V."/>
            <person name="Clum A."/>
            <person name="Ohm R."/>
            <person name="Martin F."/>
            <person name="Silar P."/>
            <person name="Natvig D."/>
            <person name="Lalanne C."/>
            <person name="Gautier V."/>
            <person name="Ament-Velasquez S.L."/>
            <person name="Kruys A."/>
            <person name="Hutchinson M.I."/>
            <person name="Powell A.J."/>
            <person name="Barry K."/>
            <person name="Miller A.N."/>
            <person name="Grigoriev I.V."/>
            <person name="Debuchy R."/>
            <person name="Gladieux P."/>
            <person name="Thoren M.H."/>
            <person name="Johannesson H."/>
        </authorList>
    </citation>
    <scope>NUCLEOTIDE SEQUENCE</scope>
    <source>
        <strain evidence="4">CBS 103.79</strain>
    </source>
</reference>
<accession>A0AAN6MDQ4</accession>
<feature type="signal peptide" evidence="3">
    <location>
        <begin position="1"/>
        <end position="24"/>
    </location>
</feature>
<keyword evidence="5" id="KW-1185">Reference proteome</keyword>
<evidence type="ECO:0008006" key="6">
    <source>
        <dbReference type="Google" id="ProtNLM"/>
    </source>
</evidence>
<keyword evidence="3" id="KW-0732">Signal</keyword>
<evidence type="ECO:0000256" key="2">
    <source>
        <dbReference type="SAM" id="Phobius"/>
    </source>
</evidence>
<feature type="region of interest" description="Disordered" evidence="1">
    <location>
        <begin position="298"/>
        <end position="336"/>
    </location>
</feature>
<feature type="compositionally biased region" description="Polar residues" evidence="1">
    <location>
        <begin position="310"/>
        <end position="327"/>
    </location>
</feature>
<sequence length="567" mass="59431">MARSSTRALLTLVTLFSATPLSSALQVTANSPCSAVCRDSLDLDASDPNSSNTRNSDITCLDAAYSSAAGNKFKNCMTCLQTSTFSQGSESDTMWFLYNMRYAVSYCIFGFPNATDIASTPCSTIKACGHLDVSMEHGIKDPSSTTAYSYCKAGTGAAMDSANFESCIPCIAAEGKTNYLVNYLVGLEAGCRQQPAPGVLLGLNDTVFANAQITIVDPTTLKQNNTPKSEGLGIPVIVGIVAAAVAAILIAGATTFICLRKRNNRRARANAEADYYGDHRHRSSMSFQCQTHMVSPRFWPAAGPEEGLSTPATDSPDGTNQPGQRSSIWKPHTDLPEYPYHEDAATTVVGDDDSTTTKPTTATHHISKKAAMAAVPLHHITTAVPAPTRPAQAYTSPSSLDRTYHSPSDFRSPLSADSARSSSALLPAIKPYVPAEHGVHIPGSSPTTTPAPFPSVAAAAASPVISSPGRAGAGTGMTPLLKSSAWPLPEPSRRQSGNGSGTAGQQRNVIKLGNTFTPPPPPPIKTTRGSALFLGSGIGGGRNSPRVAGSPVESWEIQTAFAAPPRR</sequence>
<keyword evidence="2" id="KW-0812">Transmembrane</keyword>
<dbReference type="Proteomes" id="UP001303889">
    <property type="component" value="Unassembled WGS sequence"/>
</dbReference>
<keyword evidence="2" id="KW-1133">Transmembrane helix</keyword>
<dbReference type="AlphaFoldDB" id="A0AAN6MDQ4"/>
<reference evidence="4" key="1">
    <citation type="journal article" date="2023" name="Mol. Phylogenet. Evol.">
        <title>Genome-scale phylogeny and comparative genomics of the fungal order Sordariales.</title>
        <authorList>
            <person name="Hensen N."/>
            <person name="Bonometti L."/>
            <person name="Westerberg I."/>
            <person name="Brannstrom I.O."/>
            <person name="Guillou S."/>
            <person name="Cros-Aarteil S."/>
            <person name="Calhoun S."/>
            <person name="Haridas S."/>
            <person name="Kuo A."/>
            <person name="Mondo S."/>
            <person name="Pangilinan J."/>
            <person name="Riley R."/>
            <person name="LaButti K."/>
            <person name="Andreopoulos B."/>
            <person name="Lipzen A."/>
            <person name="Chen C."/>
            <person name="Yan M."/>
            <person name="Daum C."/>
            <person name="Ng V."/>
            <person name="Clum A."/>
            <person name="Steindorff A."/>
            <person name="Ohm R.A."/>
            <person name="Martin F."/>
            <person name="Silar P."/>
            <person name="Natvig D.O."/>
            <person name="Lalanne C."/>
            <person name="Gautier V."/>
            <person name="Ament-Velasquez S.L."/>
            <person name="Kruys A."/>
            <person name="Hutchinson M.I."/>
            <person name="Powell A.J."/>
            <person name="Barry K."/>
            <person name="Miller A.N."/>
            <person name="Grigoriev I.V."/>
            <person name="Debuchy R."/>
            <person name="Gladieux P."/>
            <person name="Hiltunen Thoren M."/>
            <person name="Johannesson H."/>
        </authorList>
    </citation>
    <scope>NUCLEOTIDE SEQUENCE</scope>
    <source>
        <strain evidence="4">CBS 103.79</strain>
    </source>
</reference>
<feature type="transmembrane region" description="Helical" evidence="2">
    <location>
        <begin position="232"/>
        <end position="259"/>
    </location>
</feature>
<evidence type="ECO:0000256" key="3">
    <source>
        <dbReference type="SAM" id="SignalP"/>
    </source>
</evidence>
<name>A0AAN6MDQ4_9PEZI</name>
<proteinExistence type="predicted"/>
<dbReference type="EMBL" id="MU855990">
    <property type="protein sequence ID" value="KAK3898153.1"/>
    <property type="molecule type" value="Genomic_DNA"/>
</dbReference>
<protein>
    <recommendedName>
        <fullName evidence="6">LPXTG-domain-containing protein</fullName>
    </recommendedName>
</protein>
<feature type="chain" id="PRO_5042986682" description="LPXTG-domain-containing protein" evidence="3">
    <location>
        <begin position="25"/>
        <end position="567"/>
    </location>
</feature>
<comment type="caution">
    <text evidence="4">The sequence shown here is derived from an EMBL/GenBank/DDBJ whole genome shotgun (WGS) entry which is preliminary data.</text>
</comment>